<evidence type="ECO:0000259" key="4">
    <source>
        <dbReference type="PROSITE" id="PS50043"/>
    </source>
</evidence>
<dbReference type="InterPro" id="IPR059106">
    <property type="entry name" value="WHD_MalT"/>
</dbReference>
<evidence type="ECO:0000256" key="3">
    <source>
        <dbReference type="ARBA" id="ARBA00023163"/>
    </source>
</evidence>
<dbReference type="Gene3D" id="1.10.10.10">
    <property type="entry name" value="Winged helix-like DNA-binding domain superfamily/Winged helix DNA-binding domain"/>
    <property type="match status" value="1"/>
</dbReference>
<dbReference type="Gene3D" id="1.25.40.10">
    <property type="entry name" value="Tetratricopeptide repeat domain"/>
    <property type="match status" value="1"/>
</dbReference>
<dbReference type="Pfam" id="PF25873">
    <property type="entry name" value="WHD_MalT"/>
    <property type="match status" value="1"/>
</dbReference>
<dbReference type="SUPFAM" id="SSF52540">
    <property type="entry name" value="P-loop containing nucleoside triphosphate hydrolases"/>
    <property type="match status" value="1"/>
</dbReference>
<proteinExistence type="predicted"/>
<dbReference type="InterPro" id="IPR027417">
    <property type="entry name" value="P-loop_NTPase"/>
</dbReference>
<dbReference type="CDD" id="cd06170">
    <property type="entry name" value="LuxR_C_like"/>
    <property type="match status" value="1"/>
</dbReference>
<organism evidence="5 6">
    <name type="scientific">Brenneria tiliae</name>
    <dbReference type="NCBI Taxonomy" id="2914984"/>
    <lineage>
        <taxon>Bacteria</taxon>
        <taxon>Pseudomonadati</taxon>
        <taxon>Pseudomonadota</taxon>
        <taxon>Gammaproteobacteria</taxon>
        <taxon>Enterobacterales</taxon>
        <taxon>Pectobacteriaceae</taxon>
        <taxon>Brenneria</taxon>
    </lineage>
</organism>
<evidence type="ECO:0000256" key="1">
    <source>
        <dbReference type="ARBA" id="ARBA00023015"/>
    </source>
</evidence>
<feature type="domain" description="HTH luxR-type" evidence="4">
    <location>
        <begin position="801"/>
        <end position="866"/>
    </location>
</feature>
<dbReference type="RefSeq" id="WP_249245854.1">
    <property type="nucleotide sequence ID" value="NZ_JAKPBZ010000115.1"/>
</dbReference>
<dbReference type="PANTHER" id="PTHR44688:SF16">
    <property type="entry name" value="DNA-BINDING TRANSCRIPTIONAL ACTIVATOR DEVR_DOSR"/>
    <property type="match status" value="1"/>
</dbReference>
<dbReference type="EMBL" id="JAKPBZ010000115">
    <property type="protein sequence ID" value="MCL2894758.1"/>
    <property type="molecule type" value="Genomic_DNA"/>
</dbReference>
<dbReference type="InterPro" id="IPR000792">
    <property type="entry name" value="Tscrpt_reg_LuxR_C"/>
</dbReference>
<keyword evidence="1" id="KW-0805">Transcription regulation</keyword>
<keyword evidence="6" id="KW-1185">Reference proteome</keyword>
<evidence type="ECO:0000256" key="2">
    <source>
        <dbReference type="ARBA" id="ARBA00023125"/>
    </source>
</evidence>
<sequence>MSIRRMAIEERIERRSTARLIVMSAPSGFGKTNAMLQYYARLQRRGTAIAWLNIDAHDNHGERFLSLLNTALDLTPIPAPSAPGTDRSRQDAVREICRRIESHPGALALFFDDFAALADPAVLTAVQSLVYQLPVNAQMIIGSREPPPFGASRLNANHQLIAIGPRQLQFSLGETVELVQAKHGRRVTPQQIERLHYRTEGWPAALNLALLCAEEAETHGLDPLPLPNAAVADYLTENVLAPLPEALQHFLLRTCVLEKLSAPLCNAVIGHPYGEMQLQKIARANLFLFPADAEHCWFRYHRLFAECLRARLERHHAGWAAQAHLAASRWHLAGGNIIAAIEHALAGDNPQYAVTLMARHLDKIATEANFGTLCRWFDLLPATTFDAFPRLGPPFALSLAWCGRPAEGIKLLDASPHQRAVSVERLAVRAFCLLIKDECACEDKMDMAIWRRQPQRRSTPQWLLILCQAYRLNGRNRFGEAMLIINMARKHFSAAQDTERSAFAEHIQGVCEFTQGRLQEGYRRLRLAEGDLAACGKIFFREKPTLLATMAVMRAELLYEKDELSEADELLTKFFSSAGENFLPDIMVISHITMSRLALTRGDREKAIEMLMRLERIGQRQGLLRLVATYWLERSRIALLEGDVPAAETFMAYFDQQAPWKYFCSFERHGNDIDMPAIGNLRLLIRSGKSAAALAELRRQIALAESLNRHRRALKLKILLAEALHRNGDVQAGLTTLWHAVAFAGREGFIRTFADEGDGVALLLRALRRQIRDDESELIRFIDRLLAACQPQGARRVITSASRPAEMLTSREVEVLELLSSGFSNAAIAEKLFVARTTVNAHLRNIYSKLETHSRTQTVAVARSQGLLR</sequence>
<keyword evidence="2" id="KW-0238">DNA-binding</keyword>
<reference evidence="5 6" key="1">
    <citation type="submission" date="2022-02" db="EMBL/GenBank/DDBJ databases">
        <title>Description of Brenneria tiliae sp. nov. isolated from symptomatic Tilia x moltkei and Tilia x europaea trees in the UK.</title>
        <authorList>
            <person name="Kile H."/>
        </authorList>
    </citation>
    <scope>NUCLEOTIDE SEQUENCE [LARGE SCALE GENOMIC DNA]</scope>
    <source>
        <strain evidence="5 6">MC1SB4.1</strain>
    </source>
</reference>
<dbReference type="PROSITE" id="PS50043">
    <property type="entry name" value="HTH_LUXR_2"/>
    <property type="match status" value="1"/>
</dbReference>
<dbReference type="Pfam" id="PF17874">
    <property type="entry name" value="TPR_MalT"/>
    <property type="match status" value="1"/>
</dbReference>
<dbReference type="PRINTS" id="PR00038">
    <property type="entry name" value="HTHLUXR"/>
</dbReference>
<gene>
    <name evidence="5" type="ORF">MFP26_18970</name>
</gene>
<dbReference type="PROSITE" id="PS00622">
    <property type="entry name" value="HTH_LUXR_1"/>
    <property type="match status" value="1"/>
</dbReference>
<dbReference type="Gene3D" id="3.40.50.300">
    <property type="entry name" value="P-loop containing nucleotide triphosphate hydrolases"/>
    <property type="match status" value="1"/>
</dbReference>
<dbReference type="InterPro" id="IPR036388">
    <property type="entry name" value="WH-like_DNA-bd_sf"/>
</dbReference>
<evidence type="ECO:0000313" key="5">
    <source>
        <dbReference type="EMBL" id="MCL2894758.1"/>
    </source>
</evidence>
<dbReference type="Pfam" id="PF00196">
    <property type="entry name" value="GerE"/>
    <property type="match status" value="1"/>
</dbReference>
<evidence type="ECO:0000313" key="6">
    <source>
        <dbReference type="Proteomes" id="UP001203069"/>
    </source>
</evidence>
<name>A0ABT0MY41_9GAMM</name>
<dbReference type="InterPro" id="IPR041617">
    <property type="entry name" value="TPR_MalT"/>
</dbReference>
<keyword evidence="3" id="KW-0804">Transcription</keyword>
<comment type="caution">
    <text evidence="5">The sequence shown here is derived from an EMBL/GenBank/DDBJ whole genome shotgun (WGS) entry which is preliminary data.</text>
</comment>
<dbReference type="Proteomes" id="UP001203069">
    <property type="component" value="Unassembled WGS sequence"/>
</dbReference>
<protein>
    <submittedName>
        <fullName evidence="5">LuxR C-terminal-related transcriptional regulator</fullName>
    </submittedName>
</protein>
<accession>A0ABT0MY41</accession>
<dbReference type="SMART" id="SM00421">
    <property type="entry name" value="HTH_LUXR"/>
    <property type="match status" value="1"/>
</dbReference>
<dbReference type="InterPro" id="IPR011990">
    <property type="entry name" value="TPR-like_helical_dom_sf"/>
</dbReference>
<dbReference type="PANTHER" id="PTHR44688">
    <property type="entry name" value="DNA-BINDING TRANSCRIPTIONAL ACTIVATOR DEVR_DOSR"/>
    <property type="match status" value="1"/>
</dbReference>
<dbReference type="SUPFAM" id="SSF46894">
    <property type="entry name" value="C-terminal effector domain of the bipartite response regulators"/>
    <property type="match status" value="1"/>
</dbReference>
<dbReference type="InterPro" id="IPR016032">
    <property type="entry name" value="Sig_transdc_resp-reg_C-effctor"/>
</dbReference>